<dbReference type="PANTHER" id="PTHR31672">
    <property type="entry name" value="BNACNNG10540D PROTEIN"/>
    <property type="match status" value="1"/>
</dbReference>
<sequence>MTMISDLSENLVQEILSRVPMTCLIAVRCTCKRWNALSSGLSKYGILCKAEARQQFLGFMINNYKMCSMRFDLHGILNEEGEEFVDPSIKEIEYSFLEKVNIYEIFHCDGLLMLSLTRKEGKSRRLVVWNPYLGQTKLIKPRTSYHSQDRYALGYDNKSRNHKILRFLEYLRYGTKHVFEFEIYDFSSDSWRVLGINPCWDIESHQRGQTLKGNTYFIANENIGPPEELLGGGPEEIDETPDFLICFDFTSESFGKFLPLTFHHYVDDTRTLSSLTDEKLAALYKGLDKPEVEVWVTSRIEPDAVSWIPFLKVNLDHFNFYGGSFFIDEEKKLAVVFDSHYEADQSICYQTAYVIPENGDLKKVHIGESVMNCCPLLCSYVPSLVQIQPITRGKRKSKRESR</sequence>
<feature type="domain" description="F-box" evidence="1">
    <location>
        <begin position="7"/>
        <end position="48"/>
    </location>
</feature>
<dbReference type="InterPro" id="IPR036047">
    <property type="entry name" value="F-box-like_dom_sf"/>
</dbReference>
<dbReference type="Pfam" id="PF07734">
    <property type="entry name" value="FBA_1"/>
    <property type="match status" value="1"/>
</dbReference>
<dbReference type="InterPro" id="IPR001810">
    <property type="entry name" value="F-box_dom"/>
</dbReference>
<evidence type="ECO:0000259" key="1">
    <source>
        <dbReference type="SMART" id="SM00256"/>
    </source>
</evidence>
<dbReference type="EMBL" id="CACVBM020001102">
    <property type="protein sequence ID" value="CAA7031076.1"/>
    <property type="molecule type" value="Genomic_DNA"/>
</dbReference>
<dbReference type="SUPFAM" id="SSF81383">
    <property type="entry name" value="F-box domain"/>
    <property type="match status" value="1"/>
</dbReference>
<evidence type="ECO:0000313" key="3">
    <source>
        <dbReference type="Proteomes" id="UP000467841"/>
    </source>
</evidence>
<dbReference type="AlphaFoldDB" id="A0A6D2IT29"/>
<dbReference type="PANTHER" id="PTHR31672:SF13">
    <property type="entry name" value="F-BOX PROTEIN CPR30-LIKE"/>
    <property type="match status" value="1"/>
</dbReference>
<dbReference type="OrthoDB" id="1026299at2759"/>
<dbReference type="Pfam" id="PF00646">
    <property type="entry name" value="F-box"/>
    <property type="match status" value="1"/>
</dbReference>
<comment type="caution">
    <text evidence="2">The sequence shown here is derived from an EMBL/GenBank/DDBJ whole genome shotgun (WGS) entry which is preliminary data.</text>
</comment>
<dbReference type="SMART" id="SM00256">
    <property type="entry name" value="FBOX"/>
    <property type="match status" value="1"/>
</dbReference>
<organism evidence="2 3">
    <name type="scientific">Microthlaspi erraticum</name>
    <dbReference type="NCBI Taxonomy" id="1685480"/>
    <lineage>
        <taxon>Eukaryota</taxon>
        <taxon>Viridiplantae</taxon>
        <taxon>Streptophyta</taxon>
        <taxon>Embryophyta</taxon>
        <taxon>Tracheophyta</taxon>
        <taxon>Spermatophyta</taxon>
        <taxon>Magnoliopsida</taxon>
        <taxon>eudicotyledons</taxon>
        <taxon>Gunneridae</taxon>
        <taxon>Pentapetalae</taxon>
        <taxon>rosids</taxon>
        <taxon>malvids</taxon>
        <taxon>Brassicales</taxon>
        <taxon>Brassicaceae</taxon>
        <taxon>Coluteocarpeae</taxon>
        <taxon>Microthlaspi</taxon>
    </lineage>
</organism>
<dbReference type="CDD" id="cd22157">
    <property type="entry name" value="F-box_AtFBW1-like"/>
    <property type="match status" value="1"/>
</dbReference>
<dbReference type="InterPro" id="IPR006527">
    <property type="entry name" value="F-box-assoc_dom_typ1"/>
</dbReference>
<accession>A0A6D2IT29</accession>
<dbReference type="NCBIfam" id="TIGR01640">
    <property type="entry name" value="F_box_assoc_1"/>
    <property type="match status" value="1"/>
</dbReference>
<proteinExistence type="predicted"/>
<keyword evidence="3" id="KW-1185">Reference proteome</keyword>
<protein>
    <recommendedName>
        <fullName evidence="1">F-box domain-containing protein</fullName>
    </recommendedName>
</protein>
<evidence type="ECO:0000313" key="2">
    <source>
        <dbReference type="EMBL" id="CAA7031076.1"/>
    </source>
</evidence>
<gene>
    <name evidence="2" type="ORF">MERR_LOCUS18311</name>
</gene>
<reference evidence="2" key="1">
    <citation type="submission" date="2020-01" db="EMBL/GenBank/DDBJ databases">
        <authorList>
            <person name="Mishra B."/>
        </authorList>
    </citation>
    <scope>NUCLEOTIDE SEQUENCE [LARGE SCALE GENOMIC DNA]</scope>
</reference>
<dbReference type="InterPro" id="IPR017451">
    <property type="entry name" value="F-box-assoc_interact_dom"/>
</dbReference>
<dbReference type="Gene3D" id="1.20.1280.50">
    <property type="match status" value="1"/>
</dbReference>
<dbReference type="InterPro" id="IPR050796">
    <property type="entry name" value="SCF_F-box_component"/>
</dbReference>
<dbReference type="Proteomes" id="UP000467841">
    <property type="component" value="Unassembled WGS sequence"/>
</dbReference>
<name>A0A6D2IT29_9BRAS</name>